<dbReference type="InterPro" id="IPR025665">
    <property type="entry name" value="Beta-barrel_OMP_2"/>
</dbReference>
<accession>A0ABW2Z127</accession>
<dbReference type="EMBL" id="JBHTIC010000002">
    <property type="protein sequence ID" value="MFD0760550.1"/>
    <property type="molecule type" value="Genomic_DNA"/>
</dbReference>
<proteinExistence type="predicted"/>
<evidence type="ECO:0000313" key="3">
    <source>
        <dbReference type="Proteomes" id="UP001597032"/>
    </source>
</evidence>
<protein>
    <submittedName>
        <fullName evidence="2">Porin family protein</fullName>
    </submittedName>
</protein>
<sequence>MRKYLLLFLFFSSFLKLQSQVKNDTIDSSYLEDQIYVALTYNILFNKPNGIEQKGFSGGFSIGFIKDLPFNKQRNLGIGLGVGYNYNAYIQNLKIVGDINKTLFELAENYSINRFGISSIEMPFELRWRTSTASKYKFWRIYTGVKFSYALTTKSKYSDENSTIRTKNISDYNKFQYGLVFSGGYSNWNLYLYYGLKPLFENNVTFDNQKLMLNEFNLGLKFYIM</sequence>
<dbReference type="RefSeq" id="WP_386781269.1">
    <property type="nucleotide sequence ID" value="NZ_JBHTIC010000002.1"/>
</dbReference>
<gene>
    <name evidence="2" type="ORF">ACFQZW_00485</name>
</gene>
<evidence type="ECO:0000313" key="2">
    <source>
        <dbReference type="EMBL" id="MFD0760550.1"/>
    </source>
</evidence>
<keyword evidence="3" id="KW-1185">Reference proteome</keyword>
<name>A0ABW2Z127_9FLAO</name>
<reference evidence="3" key="1">
    <citation type="journal article" date="2019" name="Int. J. Syst. Evol. Microbiol.">
        <title>The Global Catalogue of Microorganisms (GCM) 10K type strain sequencing project: providing services to taxonomists for standard genome sequencing and annotation.</title>
        <authorList>
            <consortium name="The Broad Institute Genomics Platform"/>
            <consortium name="The Broad Institute Genome Sequencing Center for Infectious Disease"/>
            <person name="Wu L."/>
            <person name="Ma J."/>
        </authorList>
    </citation>
    <scope>NUCLEOTIDE SEQUENCE [LARGE SCALE GENOMIC DNA]</scope>
    <source>
        <strain evidence="3">CCUG 60022</strain>
    </source>
</reference>
<comment type="caution">
    <text evidence="2">The sequence shown here is derived from an EMBL/GenBank/DDBJ whole genome shotgun (WGS) entry which is preliminary data.</text>
</comment>
<organism evidence="2 3">
    <name type="scientific">Lutibacter aestuarii</name>
    <dbReference type="NCBI Taxonomy" id="861111"/>
    <lineage>
        <taxon>Bacteria</taxon>
        <taxon>Pseudomonadati</taxon>
        <taxon>Bacteroidota</taxon>
        <taxon>Flavobacteriia</taxon>
        <taxon>Flavobacteriales</taxon>
        <taxon>Flavobacteriaceae</taxon>
        <taxon>Lutibacter</taxon>
    </lineage>
</organism>
<dbReference type="Pfam" id="PF13568">
    <property type="entry name" value="OMP_b-brl_2"/>
    <property type="match status" value="1"/>
</dbReference>
<dbReference type="Proteomes" id="UP001597032">
    <property type="component" value="Unassembled WGS sequence"/>
</dbReference>
<feature type="domain" description="Outer membrane protein beta-barrel" evidence="1">
    <location>
        <begin position="19"/>
        <end position="200"/>
    </location>
</feature>
<evidence type="ECO:0000259" key="1">
    <source>
        <dbReference type="Pfam" id="PF13568"/>
    </source>
</evidence>